<sequence length="351" mass="38338">MTLSQRKQTSIVSLSAPPALKTFLSESYSEVLVEFLSVAPTGRRHRPWPFRPLDLKRVPFKATGFALRTIIYLVAKSGHGGSVSNCIMLTLLCVGNSHSGDRARDVHWAAAPKSSVKQYGYLSIRLLELSIPAVAPSQKQSSGGSRSFLSEAKLSAVLRAVINLCIWVLWPFDVKHIKRRDGRILGAREAKTVTELSAKDSEALKEGAGVLETGKQGEALKGGWKREFVEIELSVIETSEGVLKIPSISICMLQFSTEISGQLKILGVSLERSKAGKKIHGYGSGPSRCNLPLYTFRPNSPVYPSRQQKGSGGASLVFLREELMEANQIGFLDYAHCALSQGDFSKHNPGR</sequence>
<evidence type="ECO:0000313" key="1">
    <source>
        <dbReference type="EMBL" id="KDQ19666.1"/>
    </source>
</evidence>
<dbReference type="HOGENOM" id="CLU_789866_0_0_1"/>
<evidence type="ECO:0000313" key="2">
    <source>
        <dbReference type="Proteomes" id="UP000027195"/>
    </source>
</evidence>
<name>A0A067N799_BOTB1</name>
<accession>A0A067N799</accession>
<proteinExistence type="predicted"/>
<gene>
    <name evidence="1" type="ORF">BOTBODRAFT_143107</name>
</gene>
<dbReference type="EMBL" id="KL198019">
    <property type="protein sequence ID" value="KDQ19666.1"/>
    <property type="molecule type" value="Genomic_DNA"/>
</dbReference>
<dbReference type="Proteomes" id="UP000027195">
    <property type="component" value="Unassembled WGS sequence"/>
</dbReference>
<reference evidence="2" key="1">
    <citation type="journal article" date="2014" name="Proc. Natl. Acad. Sci. U.S.A.">
        <title>Extensive sampling of basidiomycete genomes demonstrates inadequacy of the white-rot/brown-rot paradigm for wood decay fungi.</title>
        <authorList>
            <person name="Riley R."/>
            <person name="Salamov A.A."/>
            <person name="Brown D.W."/>
            <person name="Nagy L.G."/>
            <person name="Floudas D."/>
            <person name="Held B.W."/>
            <person name="Levasseur A."/>
            <person name="Lombard V."/>
            <person name="Morin E."/>
            <person name="Otillar R."/>
            <person name="Lindquist E.A."/>
            <person name="Sun H."/>
            <person name="LaButti K.M."/>
            <person name="Schmutz J."/>
            <person name="Jabbour D."/>
            <person name="Luo H."/>
            <person name="Baker S.E."/>
            <person name="Pisabarro A.G."/>
            <person name="Walton J.D."/>
            <person name="Blanchette R.A."/>
            <person name="Henrissat B."/>
            <person name="Martin F."/>
            <person name="Cullen D."/>
            <person name="Hibbett D.S."/>
            <person name="Grigoriev I.V."/>
        </authorList>
    </citation>
    <scope>NUCLEOTIDE SEQUENCE [LARGE SCALE GENOMIC DNA]</scope>
    <source>
        <strain evidence="2">FD-172 SS1</strain>
    </source>
</reference>
<dbReference type="AlphaFoldDB" id="A0A067N799"/>
<dbReference type="InParanoid" id="A0A067N799"/>
<organism evidence="1 2">
    <name type="scientific">Botryobasidium botryosum (strain FD-172 SS1)</name>
    <dbReference type="NCBI Taxonomy" id="930990"/>
    <lineage>
        <taxon>Eukaryota</taxon>
        <taxon>Fungi</taxon>
        <taxon>Dikarya</taxon>
        <taxon>Basidiomycota</taxon>
        <taxon>Agaricomycotina</taxon>
        <taxon>Agaricomycetes</taxon>
        <taxon>Cantharellales</taxon>
        <taxon>Botryobasidiaceae</taxon>
        <taxon>Botryobasidium</taxon>
    </lineage>
</organism>
<keyword evidence="2" id="KW-1185">Reference proteome</keyword>
<protein>
    <submittedName>
        <fullName evidence="1">Uncharacterized protein</fullName>
    </submittedName>
</protein>